<accession>A0A6H9ZBV5</accession>
<name>A0A6H9ZBV5_9ACTN</name>
<sequence length="579" mass="63574">MRTAILVTMRRRYADLVRLAYLALDDGTTPPETVLATARRAVRHSARAGPGASYSHLRRRLTLELLTQPPHLRRPLLRRLLFEPAATAATPLRTILQRSSPHERLVYLLIRLEGLTSPEVAAELGEHLLVSAWDIDRTCADLDDRTDLDPAAQQAELQAFDPTLVRLRPPPSLPMTARIALVLAAVVLIASGSTAYERWRNAGRPGDPITVGDDRWNRHAVPSLDDWPTQGELRGDRALLRRAASAWRDDRRDPPLGRVSIMYAGTVDGVTIVVMHDTPGTRDSPMVAQYFERPLSRGVESIRRLGNDSGQLIMLGTTWRYLVPPWLSDLSVALPKAPTPAWHPIKVRDGVSDPLNWRWFNPDCQSYVVFRMRHKGTGSISQFASHNPEFATPLIWFRDPDPARDDTGFTGDPAQWTAIHALSCGAGIALAEAGDLRIGRLWSGSLPDKGGHASLISIDVSVPWGTPGMTALISDEGRLMADRGSTNGDYSASTDTLAGAVWWRSQKRWHLLATAGPGIASLKMVGELGNQEARRKGEATRLFVAGPPSRGRYPQAGGLPVVQIVVYEPDGDHAVISPN</sequence>
<comment type="caution">
    <text evidence="1">The sequence shown here is derived from an EMBL/GenBank/DDBJ whole genome shotgun (WGS) entry which is preliminary data.</text>
</comment>
<proteinExistence type="predicted"/>
<organism evidence="1 2">
    <name type="scientific">Actinomadura rudentiformis</name>
    <dbReference type="NCBI Taxonomy" id="359158"/>
    <lineage>
        <taxon>Bacteria</taxon>
        <taxon>Bacillati</taxon>
        <taxon>Actinomycetota</taxon>
        <taxon>Actinomycetes</taxon>
        <taxon>Streptosporangiales</taxon>
        <taxon>Thermomonosporaceae</taxon>
        <taxon>Actinomadura</taxon>
    </lineage>
</organism>
<gene>
    <name evidence="1" type="ORF">F8566_06175</name>
</gene>
<evidence type="ECO:0000313" key="1">
    <source>
        <dbReference type="EMBL" id="KAB2351792.1"/>
    </source>
</evidence>
<dbReference type="OrthoDB" id="3450838at2"/>
<dbReference type="EMBL" id="WBMT01000002">
    <property type="protein sequence ID" value="KAB2351792.1"/>
    <property type="molecule type" value="Genomic_DNA"/>
</dbReference>
<dbReference type="RefSeq" id="WP_151558886.1">
    <property type="nucleotide sequence ID" value="NZ_WBMT01000002.1"/>
</dbReference>
<dbReference type="Proteomes" id="UP000468735">
    <property type="component" value="Unassembled WGS sequence"/>
</dbReference>
<protein>
    <submittedName>
        <fullName evidence="1">Uncharacterized protein</fullName>
    </submittedName>
</protein>
<dbReference type="AlphaFoldDB" id="A0A6H9ZBV5"/>
<reference evidence="1 2" key="1">
    <citation type="submission" date="2019-09" db="EMBL/GenBank/DDBJ databases">
        <title>Actinomadura physcomitrii sp. nov., a novel actinomycete isolated from moss [Physcomitrium sphaericum (Ludw) Fuernr].</title>
        <authorList>
            <person name="Zhuang X."/>
            <person name="Liu C."/>
        </authorList>
    </citation>
    <scope>NUCLEOTIDE SEQUENCE [LARGE SCALE GENOMIC DNA]</scope>
    <source>
        <strain evidence="1 2">HMC1</strain>
    </source>
</reference>
<keyword evidence="2" id="KW-1185">Reference proteome</keyword>
<evidence type="ECO:0000313" key="2">
    <source>
        <dbReference type="Proteomes" id="UP000468735"/>
    </source>
</evidence>